<gene>
    <name evidence="2" type="ORF">M0812_24508</name>
</gene>
<dbReference type="AlphaFoldDB" id="A0AAV7YMH8"/>
<evidence type="ECO:0000313" key="3">
    <source>
        <dbReference type="Proteomes" id="UP001146793"/>
    </source>
</evidence>
<reference evidence="2" key="1">
    <citation type="submission" date="2022-08" db="EMBL/GenBank/DDBJ databases">
        <title>Novel sulphate-reducing endosymbionts in the free-living metamonad Anaeramoeba.</title>
        <authorList>
            <person name="Jerlstrom-Hultqvist J."/>
            <person name="Cepicka I."/>
            <person name="Gallot-Lavallee L."/>
            <person name="Salas-Leiva D."/>
            <person name="Curtis B.A."/>
            <person name="Zahonova K."/>
            <person name="Pipaliya S."/>
            <person name="Dacks J."/>
            <person name="Roger A.J."/>
        </authorList>
    </citation>
    <scope>NUCLEOTIDE SEQUENCE</scope>
    <source>
        <strain evidence="2">Busselton2</strain>
    </source>
</reference>
<name>A0AAV7YMH8_9EUKA</name>
<dbReference type="EMBL" id="JANTQA010000057">
    <property type="protein sequence ID" value="KAJ3429167.1"/>
    <property type="molecule type" value="Genomic_DNA"/>
</dbReference>
<accession>A0AAV7YMH8</accession>
<feature type="region of interest" description="Disordered" evidence="1">
    <location>
        <begin position="1"/>
        <end position="77"/>
    </location>
</feature>
<dbReference type="Proteomes" id="UP001146793">
    <property type="component" value="Unassembled WGS sequence"/>
</dbReference>
<proteinExistence type="predicted"/>
<evidence type="ECO:0000313" key="2">
    <source>
        <dbReference type="EMBL" id="KAJ3429167.1"/>
    </source>
</evidence>
<organism evidence="2 3">
    <name type="scientific">Anaeramoeba flamelloides</name>
    <dbReference type="NCBI Taxonomy" id="1746091"/>
    <lineage>
        <taxon>Eukaryota</taxon>
        <taxon>Metamonada</taxon>
        <taxon>Anaeramoebidae</taxon>
        <taxon>Anaeramoeba</taxon>
    </lineage>
</organism>
<evidence type="ECO:0000256" key="1">
    <source>
        <dbReference type="SAM" id="MobiDB-lite"/>
    </source>
</evidence>
<protein>
    <submittedName>
        <fullName evidence="2">Genetic suppressor element</fullName>
    </submittedName>
</protein>
<feature type="compositionally biased region" description="Basic and acidic residues" evidence="1">
    <location>
        <begin position="1"/>
        <end position="67"/>
    </location>
</feature>
<sequence>MFGSTKEKENEKEKTKEKEKENEKEKEEEKENENEKEKDKTKEKEKENAKEKEEEKEKEMGNEKTETETETEAQEQYDSLTVLFNKKPETVSKRRIPPIKLTNTLFEKDKDNENGNEIQKNVAYQLEEGLYVPKKGTLKSIVKYLSNGRVYKPRNHWAFFEDLSEFLHARIII</sequence>
<comment type="caution">
    <text evidence="2">The sequence shown here is derived from an EMBL/GenBank/DDBJ whole genome shotgun (WGS) entry which is preliminary data.</text>
</comment>